<dbReference type="InterPro" id="IPR052740">
    <property type="entry name" value="CE4"/>
</dbReference>
<reference evidence="1 2" key="1">
    <citation type="journal article" date="2019" name="Sci. Rep.">
        <title>Orb-weaving spider Araneus ventricosus genome elucidates the spidroin gene catalogue.</title>
        <authorList>
            <person name="Kono N."/>
            <person name="Nakamura H."/>
            <person name="Ohtoshi R."/>
            <person name="Moran D.A.P."/>
            <person name="Shinohara A."/>
            <person name="Yoshida Y."/>
            <person name="Fujiwara M."/>
            <person name="Mori M."/>
            <person name="Tomita M."/>
            <person name="Arakawa K."/>
        </authorList>
    </citation>
    <scope>NUCLEOTIDE SEQUENCE [LARGE SCALE GENOMIC DNA]</scope>
</reference>
<name>A0A4Y2NNU8_ARAVE</name>
<gene>
    <name evidence="1" type="ORF">AVEN_140279_1</name>
</gene>
<protein>
    <recommendedName>
        <fullName evidence="3">Peritrophic membrane chitin binding protein</fullName>
    </recommendedName>
</protein>
<organism evidence="1 2">
    <name type="scientific">Araneus ventricosus</name>
    <name type="common">Orbweaver spider</name>
    <name type="synonym">Epeira ventricosa</name>
    <dbReference type="NCBI Taxonomy" id="182803"/>
    <lineage>
        <taxon>Eukaryota</taxon>
        <taxon>Metazoa</taxon>
        <taxon>Ecdysozoa</taxon>
        <taxon>Arthropoda</taxon>
        <taxon>Chelicerata</taxon>
        <taxon>Arachnida</taxon>
        <taxon>Araneae</taxon>
        <taxon>Araneomorphae</taxon>
        <taxon>Entelegynae</taxon>
        <taxon>Araneoidea</taxon>
        <taxon>Araneidae</taxon>
        <taxon>Araneus</taxon>
    </lineage>
</organism>
<dbReference type="PANTHER" id="PTHR45985">
    <property type="match status" value="1"/>
</dbReference>
<dbReference type="InterPro" id="IPR011330">
    <property type="entry name" value="Glyco_hydro/deAcase_b/a-brl"/>
</dbReference>
<evidence type="ECO:0000313" key="2">
    <source>
        <dbReference type="Proteomes" id="UP000499080"/>
    </source>
</evidence>
<accession>A0A4Y2NNU8</accession>
<evidence type="ECO:0008006" key="3">
    <source>
        <dbReference type="Google" id="ProtNLM"/>
    </source>
</evidence>
<dbReference type="AlphaFoldDB" id="A0A4Y2NNU8"/>
<comment type="caution">
    <text evidence="1">The sequence shown here is derived from an EMBL/GenBank/DDBJ whole genome shotgun (WGS) entry which is preliminary data.</text>
</comment>
<sequence length="315" mass="36364">MGEEQDAFKLQFGAAWANTGPCAMNSRNKLQSRILRNREPEDFWSQASTEDWVEEVIGQKEIVHKFANVSREDILGMRAPYLKPGGNKMLEVIYDYGLDYDSSLAAPLSEVPLWPYTLDYSLPHKCLPGNCPTRSFPGIWEFPLNTYSSDDETGGSCVFMDQCVFPDDPEEIYNFLVYNFLRHYTTNKAPFVLNFHVNWVTDDAKVAALDVFIDHVLETYPDVWFVTMQQAVQWMRSPMPSEMVKSFEGWKCPRTRTPGCNIPRTCRVKLQDGARMELRYLQLCGKCPDKYPWLHNIRGTKEAKRVRDLVQKSTV</sequence>
<dbReference type="EMBL" id="BGPR01128343">
    <property type="protein sequence ID" value="GBN39416.1"/>
    <property type="molecule type" value="Genomic_DNA"/>
</dbReference>
<proteinExistence type="predicted"/>
<dbReference type="PANTHER" id="PTHR45985:SF3">
    <property type="entry name" value="CHITIN DEACETYLASE-LIKE 4"/>
    <property type="match status" value="1"/>
</dbReference>
<keyword evidence="2" id="KW-1185">Reference proteome</keyword>
<evidence type="ECO:0000313" key="1">
    <source>
        <dbReference type="EMBL" id="GBN39416.1"/>
    </source>
</evidence>
<dbReference type="GO" id="GO:0005975">
    <property type="term" value="P:carbohydrate metabolic process"/>
    <property type="evidence" value="ECO:0007669"/>
    <property type="project" value="InterPro"/>
</dbReference>
<dbReference type="Gene3D" id="3.20.20.370">
    <property type="entry name" value="Glycoside hydrolase/deacetylase"/>
    <property type="match status" value="1"/>
</dbReference>
<dbReference type="SUPFAM" id="SSF88713">
    <property type="entry name" value="Glycoside hydrolase/deacetylase"/>
    <property type="match status" value="1"/>
</dbReference>
<dbReference type="Proteomes" id="UP000499080">
    <property type="component" value="Unassembled WGS sequence"/>
</dbReference>
<dbReference type="OrthoDB" id="504708at2759"/>